<dbReference type="PROSITE" id="PS51192">
    <property type="entry name" value="HELICASE_ATP_BIND_1"/>
    <property type="match status" value="1"/>
</dbReference>
<evidence type="ECO:0000259" key="5">
    <source>
        <dbReference type="PROSITE" id="PS51192"/>
    </source>
</evidence>
<feature type="domain" description="Helicase C-terminal" evidence="6">
    <location>
        <begin position="1030"/>
        <end position="1206"/>
    </location>
</feature>
<accession>A0A3M7JD54</accession>
<dbReference type="GO" id="GO:0008094">
    <property type="term" value="F:ATP-dependent activity, acting on DNA"/>
    <property type="evidence" value="ECO:0007669"/>
    <property type="project" value="TreeGrafter"/>
</dbReference>
<feature type="compositionally biased region" description="Basic and acidic residues" evidence="4">
    <location>
        <begin position="223"/>
        <end position="234"/>
    </location>
</feature>
<dbReference type="CDD" id="cd18793">
    <property type="entry name" value="SF2_C_SNF"/>
    <property type="match status" value="1"/>
</dbReference>
<feature type="region of interest" description="Disordered" evidence="4">
    <location>
        <begin position="210"/>
        <end position="277"/>
    </location>
</feature>
<dbReference type="InterPro" id="IPR049730">
    <property type="entry name" value="SNF2/RAD54-like_C"/>
</dbReference>
<reference evidence="7 8" key="1">
    <citation type="journal article" date="2018" name="BMC Genomics">
        <title>Genomic evidence for intraspecific hybridization in a clonal and extremely halotolerant yeast.</title>
        <authorList>
            <person name="Gostincar C."/>
            <person name="Stajich J.E."/>
            <person name="Zupancic J."/>
            <person name="Zalar P."/>
            <person name="Gunde-Cimerman N."/>
        </authorList>
    </citation>
    <scope>NUCLEOTIDE SEQUENCE [LARGE SCALE GENOMIC DNA]</scope>
    <source>
        <strain evidence="7 8">EXF-120</strain>
    </source>
</reference>
<dbReference type="InterPro" id="IPR027417">
    <property type="entry name" value="P-loop_NTPase"/>
</dbReference>
<feature type="domain" description="Helicase ATP-binding" evidence="5">
    <location>
        <begin position="560"/>
        <end position="741"/>
    </location>
</feature>
<feature type="compositionally biased region" description="Acidic residues" evidence="4">
    <location>
        <begin position="925"/>
        <end position="941"/>
    </location>
</feature>
<dbReference type="InterPro" id="IPR038718">
    <property type="entry name" value="SNF2-like_sf"/>
</dbReference>
<dbReference type="SUPFAM" id="SSF57850">
    <property type="entry name" value="RING/U-box"/>
    <property type="match status" value="1"/>
</dbReference>
<dbReference type="SMART" id="SM00487">
    <property type="entry name" value="DEXDc"/>
    <property type="match status" value="1"/>
</dbReference>
<organism evidence="7 8">
    <name type="scientific">Hortaea werneckii</name>
    <name type="common">Black yeast</name>
    <name type="synonym">Cladosporium werneckii</name>
    <dbReference type="NCBI Taxonomy" id="91943"/>
    <lineage>
        <taxon>Eukaryota</taxon>
        <taxon>Fungi</taxon>
        <taxon>Dikarya</taxon>
        <taxon>Ascomycota</taxon>
        <taxon>Pezizomycotina</taxon>
        <taxon>Dothideomycetes</taxon>
        <taxon>Dothideomycetidae</taxon>
        <taxon>Mycosphaerellales</taxon>
        <taxon>Teratosphaeriaceae</taxon>
        <taxon>Hortaea</taxon>
    </lineage>
</organism>
<dbReference type="CDD" id="cd18008">
    <property type="entry name" value="DEXDc_SHPRH-like"/>
    <property type="match status" value="1"/>
</dbReference>
<dbReference type="GO" id="GO:0006281">
    <property type="term" value="P:DNA repair"/>
    <property type="evidence" value="ECO:0007669"/>
    <property type="project" value="TreeGrafter"/>
</dbReference>
<feature type="region of interest" description="Disordered" evidence="4">
    <location>
        <begin position="1"/>
        <end position="27"/>
    </location>
</feature>
<dbReference type="GO" id="GO:0005634">
    <property type="term" value="C:nucleus"/>
    <property type="evidence" value="ECO:0007669"/>
    <property type="project" value="TreeGrafter"/>
</dbReference>
<feature type="compositionally biased region" description="Polar residues" evidence="4">
    <location>
        <begin position="62"/>
        <end position="73"/>
    </location>
</feature>
<dbReference type="InterPro" id="IPR000330">
    <property type="entry name" value="SNF2_N"/>
</dbReference>
<evidence type="ECO:0000256" key="2">
    <source>
        <dbReference type="ARBA" id="ARBA00022801"/>
    </source>
</evidence>
<dbReference type="PROSITE" id="PS51194">
    <property type="entry name" value="HELICASE_CTER"/>
    <property type="match status" value="1"/>
</dbReference>
<evidence type="ECO:0008006" key="9">
    <source>
        <dbReference type="Google" id="ProtNLM"/>
    </source>
</evidence>
<dbReference type="Pfam" id="PF00176">
    <property type="entry name" value="SNF2-rel_dom"/>
    <property type="match status" value="1"/>
</dbReference>
<dbReference type="PANTHER" id="PTHR45626:SF52">
    <property type="entry name" value="SINGLE-STRANDED DNA-DEPENDENT ATPASE (EUROFUNG)"/>
    <property type="match status" value="1"/>
</dbReference>
<dbReference type="InterPro" id="IPR014001">
    <property type="entry name" value="Helicase_ATP-bd"/>
</dbReference>
<proteinExistence type="predicted"/>
<evidence type="ECO:0000313" key="8">
    <source>
        <dbReference type="Proteomes" id="UP000281677"/>
    </source>
</evidence>
<dbReference type="Gene3D" id="3.40.50.300">
    <property type="entry name" value="P-loop containing nucleotide triphosphate hydrolases"/>
    <property type="match status" value="1"/>
</dbReference>
<dbReference type="InterPro" id="IPR050628">
    <property type="entry name" value="SNF2_RAD54_helicase_TF"/>
</dbReference>
<gene>
    <name evidence="7" type="ORF">D0859_00109</name>
</gene>
<sequence length="1206" mass="135139">MNPSQAAQLLNPKAFAKEKSKKRTPNYELSINAKSKMFNPLEWWSGGQGDQQQSPPPYRSIVESTHAPNGTISPQQLFLQPQAANISHPYPDTGIQPAVYHSHPNPNFASSALTAQSFQPSTFVPTEHPKLIQAGPTQTRKPKPTHQGDQNGSGASAPNFDSRLLNPKAASANAPASGAPNEDDAVAQNGTSSDAQAGMGSMIERMHNVSNREAAPQRKRKSEAHEEQEPGPEHKKPKAAFSGSSNGGLLKDERKKYADASGPSNQPIDLTGGDDDDELVITGENIKEQQTRNEEEVCVGVVICHANISRLPAPGRRPTAEEWPRTKLRIHREVSADLKIDLVDRDNRKCGYLEFKVAQALTPFLNAQHQNRLRLSAYLNAHPREKGEEVGARVSKLIRVSLVIHVPQKSADMIARSLSQRQLFLSSPQSLGLNITGRYYNPHDIRHVHGPNALAGNARRPQTMQPVAPSLTVEQVQMETSKMFDQLVKSEELPEREPKSDIVRTELMSHQKQALHFLMDHETAQQDEDGDGPNYSLWRPTMDGKGNQHWYNVITPQLLAQKPEPLRGGILADMMGLGKTLSVLSLIAETKRESRLFHTEAPPKDSGLVRNSKATLIICPKSVMSNWTEQIRTHCNQQKVKTYTYHGASRTDDLDELSEYNVVLTTYNTAASEFSAKDKPLALINWFRIVLDEAHQIRNQTTQVSKACCALSAQRRWAVTGTPVQNGLGDLGSLIKFLRVKPFDETTIWNQYIVAPFRSGEAKTLEKLRLLVDSITLRRMKDKINLRNRSVHIARLEFTENDRKIYAQLAREAGSKFHQMTGGARHTALKGRAYAHILKALGRLRAFCAHGLDMFSDEDRKDIMEGYDPENAIAIDLGDEPEAENYKVASEREAYETLHLFSDTDQDRCEKCNRKIGEEKSEVVDNAEMEESSSSDEGDSDDTIGYLNQCYHLFCPRCKDKYVQQAQATMTADFHHVCPCCDAYIRFGLFDYHRSTLKETTEARLTKMKDKRNKRAIRDYETTYEGPSPKVQALLSELKQSAATPLPESEPPIRSVVFSGWTTYLDLIEIALQDHEIGFLRLDGSMSVKQRTDVLSRFNSDPTITTLLVSIKAGGQGLNFTAASKVYMMEPQYNPGVEDQAIDRVHRLGQNRDVDVVHYIMQDSVEEGIVKLQTKKKDLANFTMERKMGKEEAARRRIEGLKDLFK</sequence>
<dbReference type="Proteomes" id="UP000281677">
    <property type="component" value="Unassembled WGS sequence"/>
</dbReference>
<dbReference type="OrthoDB" id="448448at2759"/>
<keyword evidence="3" id="KW-0067">ATP-binding</keyword>
<dbReference type="EMBL" id="QWIT01000002">
    <property type="protein sequence ID" value="RMZ35674.1"/>
    <property type="molecule type" value="Genomic_DNA"/>
</dbReference>
<dbReference type="VEuPathDB" id="FungiDB:BTJ68_07774"/>
<comment type="caution">
    <text evidence="7">The sequence shown here is derived from an EMBL/GenBank/DDBJ whole genome shotgun (WGS) entry which is preliminary data.</text>
</comment>
<dbReference type="AlphaFoldDB" id="A0A3M7JD54"/>
<evidence type="ECO:0000256" key="1">
    <source>
        <dbReference type="ARBA" id="ARBA00022741"/>
    </source>
</evidence>
<evidence type="ECO:0000256" key="4">
    <source>
        <dbReference type="SAM" id="MobiDB-lite"/>
    </source>
</evidence>
<dbReference type="PANTHER" id="PTHR45626">
    <property type="entry name" value="TRANSCRIPTION TERMINATION FACTOR 2-RELATED"/>
    <property type="match status" value="1"/>
</dbReference>
<dbReference type="SUPFAM" id="SSF52540">
    <property type="entry name" value="P-loop containing nucleoside triphosphate hydrolases"/>
    <property type="match status" value="2"/>
</dbReference>
<name>A0A3M7JD54_HORWE</name>
<feature type="region of interest" description="Disordered" evidence="4">
    <location>
        <begin position="134"/>
        <end position="196"/>
    </location>
</feature>
<protein>
    <recommendedName>
        <fullName evidence="9">Helicase ATP-binding domain-containing protein</fullName>
    </recommendedName>
</protein>
<dbReference type="InterPro" id="IPR001650">
    <property type="entry name" value="Helicase_C-like"/>
</dbReference>
<dbReference type="Pfam" id="PF00271">
    <property type="entry name" value="Helicase_C"/>
    <property type="match status" value="1"/>
</dbReference>
<feature type="compositionally biased region" description="Low complexity" evidence="4">
    <location>
        <begin position="169"/>
        <end position="180"/>
    </location>
</feature>
<evidence type="ECO:0000259" key="6">
    <source>
        <dbReference type="PROSITE" id="PS51194"/>
    </source>
</evidence>
<feature type="region of interest" description="Disordered" evidence="4">
    <location>
        <begin position="42"/>
        <end position="73"/>
    </location>
</feature>
<dbReference type="GO" id="GO:0016787">
    <property type="term" value="F:hydrolase activity"/>
    <property type="evidence" value="ECO:0007669"/>
    <property type="project" value="UniProtKB-KW"/>
</dbReference>
<keyword evidence="2" id="KW-0378">Hydrolase</keyword>
<dbReference type="Gene3D" id="3.40.50.10810">
    <property type="entry name" value="Tandem AAA-ATPase domain"/>
    <property type="match status" value="1"/>
</dbReference>
<feature type="compositionally biased region" description="Polar residues" evidence="4">
    <location>
        <begin position="147"/>
        <end position="156"/>
    </location>
</feature>
<feature type="region of interest" description="Disordered" evidence="4">
    <location>
        <begin position="920"/>
        <end position="941"/>
    </location>
</feature>
<keyword evidence="1" id="KW-0547">Nucleotide-binding</keyword>
<evidence type="ECO:0000313" key="7">
    <source>
        <dbReference type="EMBL" id="RMZ35674.1"/>
    </source>
</evidence>
<evidence type="ECO:0000256" key="3">
    <source>
        <dbReference type="ARBA" id="ARBA00022840"/>
    </source>
</evidence>
<dbReference type="SMART" id="SM00490">
    <property type="entry name" value="HELICc"/>
    <property type="match status" value="1"/>
</dbReference>
<dbReference type="GO" id="GO:0005524">
    <property type="term" value="F:ATP binding"/>
    <property type="evidence" value="ECO:0007669"/>
    <property type="project" value="UniProtKB-KW"/>
</dbReference>